<dbReference type="InterPro" id="IPR014729">
    <property type="entry name" value="Rossmann-like_a/b/a_fold"/>
</dbReference>
<evidence type="ECO:0000256" key="5">
    <source>
        <dbReference type="ARBA" id="ARBA00022827"/>
    </source>
</evidence>
<dbReference type="PANTHER" id="PTHR11455:SF9">
    <property type="entry name" value="CRYPTOCHROME CIRCADIAN CLOCK 5 ISOFORM X1"/>
    <property type="match status" value="1"/>
</dbReference>
<dbReference type="Pfam" id="PF00875">
    <property type="entry name" value="DNA_photolyase"/>
    <property type="match status" value="1"/>
</dbReference>
<dbReference type="Proteomes" id="UP000197717">
    <property type="component" value="Chromosome"/>
</dbReference>
<dbReference type="InterPro" id="IPR005101">
    <property type="entry name" value="Cryptochr/Photolyase_FAD-bd"/>
</dbReference>
<name>A0ABN5AS73_9GAMM</name>
<accession>A0ABN5AS73</accession>
<evidence type="ECO:0000256" key="4">
    <source>
        <dbReference type="ARBA" id="ARBA00022630"/>
    </source>
</evidence>
<evidence type="ECO:0000256" key="1">
    <source>
        <dbReference type="ARBA" id="ARBA00001932"/>
    </source>
</evidence>
<keyword evidence="10" id="KW-1185">Reference proteome</keyword>
<comment type="cofactor">
    <cofactor evidence="1">
        <name>(6R)-5,10-methylene-5,6,7,8-tetrahydrofolate</name>
        <dbReference type="ChEBI" id="CHEBI:15636"/>
    </cofactor>
</comment>
<dbReference type="InterPro" id="IPR036134">
    <property type="entry name" value="Crypto/Photolyase_FAD-like_sf"/>
</dbReference>
<keyword evidence="5 7" id="KW-0274">FAD</keyword>
<organism evidence="9 10">
    <name type="scientific">Idiomarina piscisalsi</name>
    <dbReference type="NCBI Taxonomy" id="1096243"/>
    <lineage>
        <taxon>Bacteria</taxon>
        <taxon>Pseudomonadati</taxon>
        <taxon>Pseudomonadota</taxon>
        <taxon>Gammaproteobacteria</taxon>
        <taxon>Alteromonadales</taxon>
        <taxon>Idiomarinaceae</taxon>
        <taxon>Idiomarina</taxon>
    </lineage>
</organism>
<dbReference type="PANTHER" id="PTHR11455">
    <property type="entry name" value="CRYPTOCHROME"/>
    <property type="match status" value="1"/>
</dbReference>
<sequence length="483" mass="56288">MKTDSSSALVWLKRDLRLSDNEALSAATERHSSVMLWYNFEPALLEDEHYSTRHWRFVWESILDLNKRLKPYGGGVHVTVGETLSVLQGLMSDFGFSTLYSHQEVGLLSTFNRDKSVQQFCDKNGIIWQQFPYGAVIRGKNSRDGWRDNWYKVMNSEQREANLFVITDGNTPQVPEAWKERNDNFQLGGETAAESTLKSFFEGRGQSYAFNISKPDLSRNSCTRLSPYIAWGNLSLRQVYQRCLTYWNVPGWRKPLRALVSRLHWHCHFIQKFESEIEQQVRPINRGYERFQFRRESSAFSDFQAWQKGQTGYPLVDACMRCLNHTGYINFRMRAMLVSFLCHYLAIDWRWGAQHLASVFLDFEPGIHYPQIQMQAGITGINTIRAYNPVKQSYENDPKGGFIRQWVPELSELPDELIHEPDQITPIESSMFNFTLGQDYPYPIVTSSQYKETVVHDLWAWRKKANVKSESRRILNKHVDKAG</sequence>
<dbReference type="Gene3D" id="3.40.50.620">
    <property type="entry name" value="HUPs"/>
    <property type="match status" value="1"/>
</dbReference>
<dbReference type="PROSITE" id="PS51645">
    <property type="entry name" value="PHR_CRY_ALPHA_BETA"/>
    <property type="match status" value="1"/>
</dbReference>
<protein>
    <submittedName>
        <fullName evidence="9">Deoxyribodipyrimidine photolyase</fullName>
    </submittedName>
</protein>
<evidence type="ECO:0000256" key="2">
    <source>
        <dbReference type="ARBA" id="ARBA00001974"/>
    </source>
</evidence>
<dbReference type="EMBL" id="CP022133">
    <property type="protein sequence ID" value="ASG66778.1"/>
    <property type="molecule type" value="Genomic_DNA"/>
</dbReference>
<evidence type="ECO:0000256" key="3">
    <source>
        <dbReference type="ARBA" id="ARBA00005862"/>
    </source>
</evidence>
<evidence type="ECO:0000259" key="8">
    <source>
        <dbReference type="PROSITE" id="PS51645"/>
    </source>
</evidence>
<comment type="similarity">
    <text evidence="7">Belongs to the DNA photolyase family.</text>
</comment>
<dbReference type="PRINTS" id="PR00147">
    <property type="entry name" value="DNAPHOTLYASE"/>
</dbReference>
<gene>
    <name evidence="9" type="ORF">CEW91_11815</name>
</gene>
<keyword evidence="6 7" id="KW-0157">Chromophore</keyword>
<dbReference type="Pfam" id="PF03441">
    <property type="entry name" value="FAD_binding_7"/>
    <property type="match status" value="1"/>
</dbReference>
<evidence type="ECO:0000313" key="9">
    <source>
        <dbReference type="EMBL" id="ASG66778.1"/>
    </source>
</evidence>
<dbReference type="InterPro" id="IPR006050">
    <property type="entry name" value="DNA_photolyase_N"/>
</dbReference>
<evidence type="ECO:0000256" key="6">
    <source>
        <dbReference type="ARBA" id="ARBA00022991"/>
    </source>
</evidence>
<evidence type="ECO:0000313" key="10">
    <source>
        <dbReference type="Proteomes" id="UP000197717"/>
    </source>
</evidence>
<dbReference type="InterPro" id="IPR002081">
    <property type="entry name" value="Cryptochrome/DNA_photolyase_1"/>
</dbReference>
<dbReference type="InterPro" id="IPR018394">
    <property type="entry name" value="DNA_photolyase_1_CS_C"/>
</dbReference>
<dbReference type="SUPFAM" id="SSF52425">
    <property type="entry name" value="Cryptochrome/photolyase, N-terminal domain"/>
    <property type="match status" value="1"/>
</dbReference>
<dbReference type="Gene3D" id="1.10.579.10">
    <property type="entry name" value="DNA Cyclobutane Dipyrimidine Photolyase, subunit A, domain 3"/>
    <property type="match status" value="1"/>
</dbReference>
<proteinExistence type="inferred from homology"/>
<evidence type="ECO:0000256" key="7">
    <source>
        <dbReference type="RuleBase" id="RU004182"/>
    </source>
</evidence>
<dbReference type="Gene3D" id="1.25.40.80">
    <property type="match status" value="1"/>
</dbReference>
<dbReference type="SUPFAM" id="SSF48173">
    <property type="entry name" value="Cryptochrome/photolyase FAD-binding domain"/>
    <property type="match status" value="1"/>
</dbReference>
<comment type="cofactor">
    <cofactor evidence="2">
        <name>FAD</name>
        <dbReference type="ChEBI" id="CHEBI:57692"/>
    </cofactor>
</comment>
<dbReference type="InterPro" id="IPR036155">
    <property type="entry name" value="Crypto/Photolyase_N_sf"/>
</dbReference>
<dbReference type="PROSITE" id="PS00394">
    <property type="entry name" value="DNA_PHOTOLYASES_1_1"/>
    <property type="match status" value="1"/>
</dbReference>
<keyword evidence="4 7" id="KW-0285">Flavoprotein</keyword>
<feature type="domain" description="Photolyase/cryptochrome alpha/beta" evidence="8">
    <location>
        <begin position="6"/>
        <end position="136"/>
    </location>
</feature>
<comment type="similarity">
    <text evidence="3">Belongs to the DNA photolyase class-1 family.</text>
</comment>
<reference evidence="9 10" key="1">
    <citation type="submission" date="2017-06" db="EMBL/GenBank/DDBJ databases">
        <title>Complete genome sequence of Idiomarina piscisalsi strain 10PY1A isolated from soil of Soudi Arabia.</title>
        <authorList>
            <person name="Kim M.-C."/>
            <person name="Jung B.K."/>
            <person name="Budiyanto F."/>
            <person name="Nzila A."/>
            <person name="Shin J.-H."/>
        </authorList>
    </citation>
    <scope>NUCLEOTIDE SEQUENCE [LARGE SCALE GENOMIC DNA]</scope>
    <source>
        <strain evidence="9 10">10PY1A</strain>
    </source>
</reference>